<reference evidence="2 3" key="1">
    <citation type="submission" date="2015-02" db="EMBL/GenBank/DDBJ databases">
        <title>Genome Sequencing of Rickettsiales.</title>
        <authorList>
            <person name="Daugherty S.C."/>
            <person name="Su Q."/>
            <person name="Abolude K."/>
            <person name="Beier-Sexton M."/>
            <person name="Carlyon J.A."/>
            <person name="Carter R."/>
            <person name="Day N.P."/>
            <person name="Dumler S.J."/>
            <person name="Dyachenko V."/>
            <person name="Godinez A."/>
            <person name="Kurtti T.J."/>
            <person name="Lichay M."/>
            <person name="Mullins K.E."/>
            <person name="Ott S."/>
            <person name="Pappas-Brown V."/>
            <person name="Paris D.H."/>
            <person name="Patel P."/>
            <person name="Richards A.L."/>
            <person name="Sadzewicz L."/>
            <person name="Sears K."/>
            <person name="Seidman D."/>
            <person name="Sengamalay N."/>
            <person name="Stenos J."/>
            <person name="Tallon L.J."/>
            <person name="Vincent G."/>
            <person name="Fraser C.M."/>
            <person name="Munderloh U."/>
            <person name="Dunning-Hotopp J.C."/>
        </authorList>
    </citation>
    <scope>NUCLEOTIDE SEQUENCE [LARGE SCALE GENOMIC DNA]</scope>
    <source>
        <strain evidence="2 3">RML An4</strain>
    </source>
</reference>
<dbReference type="GO" id="GO:0005507">
    <property type="term" value="F:copper ion binding"/>
    <property type="evidence" value="ECO:0007669"/>
    <property type="project" value="TreeGrafter"/>
</dbReference>
<dbReference type="AlphaFoldDB" id="A0A0F3QAQ2"/>
<dbReference type="InterPro" id="IPR011322">
    <property type="entry name" value="N-reg_PII-like_a/b"/>
</dbReference>
<dbReference type="EMBL" id="LAOI01000001">
    <property type="protein sequence ID" value="KJV89251.1"/>
    <property type="molecule type" value="Genomic_DNA"/>
</dbReference>
<gene>
    <name evidence="2" type="ORF">RBEAN4_0222</name>
</gene>
<organism evidence="2 3">
    <name type="scientific">Rickettsia bellii str. RML An4</name>
    <dbReference type="NCBI Taxonomy" id="1359193"/>
    <lineage>
        <taxon>Bacteria</taxon>
        <taxon>Pseudomonadati</taxon>
        <taxon>Pseudomonadota</taxon>
        <taxon>Alphaproteobacteria</taxon>
        <taxon>Rickettsiales</taxon>
        <taxon>Rickettsiaceae</taxon>
        <taxon>Rickettsieae</taxon>
        <taxon>Rickettsia</taxon>
        <taxon>belli group</taxon>
    </lineage>
</organism>
<dbReference type="PANTHER" id="PTHR23419">
    <property type="entry name" value="DIVALENT CATION TOLERANCE CUTA-RELATED"/>
    <property type="match status" value="1"/>
</dbReference>
<dbReference type="Gene3D" id="3.30.70.120">
    <property type="match status" value="1"/>
</dbReference>
<dbReference type="InterPro" id="IPR004323">
    <property type="entry name" value="Ion_tolerance_CutA"/>
</dbReference>
<dbReference type="SUPFAM" id="SSF54913">
    <property type="entry name" value="GlnB-like"/>
    <property type="match status" value="1"/>
</dbReference>
<proteinExistence type="inferred from homology"/>
<accession>A0A0F3QAQ2</accession>
<keyword evidence="3" id="KW-1185">Reference proteome</keyword>
<dbReference type="InterPro" id="IPR015867">
    <property type="entry name" value="N-reg_PII/ATP_PRibTrfase_C"/>
</dbReference>
<evidence type="ECO:0000313" key="2">
    <source>
        <dbReference type="EMBL" id="KJV89251.1"/>
    </source>
</evidence>
<comment type="caution">
    <text evidence="2">The sequence shown here is derived from an EMBL/GenBank/DDBJ whole genome shotgun (WGS) entry which is preliminary data.</text>
</comment>
<dbReference type="Pfam" id="PF03091">
    <property type="entry name" value="CutA1"/>
    <property type="match status" value="1"/>
</dbReference>
<evidence type="ECO:0000256" key="1">
    <source>
        <dbReference type="ARBA" id="ARBA00010169"/>
    </source>
</evidence>
<sequence>MQEFCLVLTTTNDLQIAEKIASLLLELDLAACIQIDDVKSYFKWEGKVNFEKEYRIIIKTRSSNYKEIENKILEVHNYELPQIIKINIDCGFQKYLEWINQNCK</sequence>
<name>A0A0F3QAQ2_RICBE</name>
<protein>
    <submittedName>
        <fullName evidence="2">CutA1 divalent ion tolerance family protein</fullName>
    </submittedName>
</protein>
<comment type="similarity">
    <text evidence="1">Belongs to the CutA family.</text>
</comment>
<dbReference type="PATRIC" id="fig|1359193.3.peg.211"/>
<dbReference type="GO" id="GO:0010038">
    <property type="term" value="P:response to metal ion"/>
    <property type="evidence" value="ECO:0007669"/>
    <property type="project" value="InterPro"/>
</dbReference>
<dbReference type="PANTHER" id="PTHR23419:SF8">
    <property type="entry name" value="FI09726P"/>
    <property type="match status" value="1"/>
</dbReference>
<evidence type="ECO:0000313" key="3">
    <source>
        <dbReference type="Proteomes" id="UP000033661"/>
    </source>
</evidence>
<dbReference type="Proteomes" id="UP000033661">
    <property type="component" value="Unassembled WGS sequence"/>
</dbReference>
<dbReference type="RefSeq" id="WP_011477755.1">
    <property type="nucleotide sequence ID" value="NZ_LAOI01000001.1"/>
</dbReference>